<accession>A0A0A9BF60</accession>
<dbReference type="AlphaFoldDB" id="A0A0A9BF60"/>
<evidence type="ECO:0000313" key="1">
    <source>
        <dbReference type="EMBL" id="JAD61976.1"/>
    </source>
</evidence>
<sequence length="31" mass="3396">MLCLPLLLTGRKMKKFTGSCFGTLLSVNLLP</sequence>
<reference evidence="1" key="2">
    <citation type="journal article" date="2015" name="Data Brief">
        <title>Shoot transcriptome of the giant reed, Arundo donax.</title>
        <authorList>
            <person name="Barrero R.A."/>
            <person name="Guerrero F.D."/>
            <person name="Moolhuijzen P."/>
            <person name="Goolsby J.A."/>
            <person name="Tidwell J."/>
            <person name="Bellgard S.E."/>
            <person name="Bellgard M.I."/>
        </authorList>
    </citation>
    <scope>NUCLEOTIDE SEQUENCE</scope>
    <source>
        <tissue evidence="1">Shoot tissue taken approximately 20 cm above the soil surface</tissue>
    </source>
</reference>
<name>A0A0A9BF60_ARUDO</name>
<organism evidence="1">
    <name type="scientific">Arundo donax</name>
    <name type="common">Giant reed</name>
    <name type="synonym">Donax arundinaceus</name>
    <dbReference type="NCBI Taxonomy" id="35708"/>
    <lineage>
        <taxon>Eukaryota</taxon>
        <taxon>Viridiplantae</taxon>
        <taxon>Streptophyta</taxon>
        <taxon>Embryophyta</taxon>
        <taxon>Tracheophyta</taxon>
        <taxon>Spermatophyta</taxon>
        <taxon>Magnoliopsida</taxon>
        <taxon>Liliopsida</taxon>
        <taxon>Poales</taxon>
        <taxon>Poaceae</taxon>
        <taxon>PACMAD clade</taxon>
        <taxon>Arundinoideae</taxon>
        <taxon>Arundineae</taxon>
        <taxon>Arundo</taxon>
    </lineage>
</organism>
<proteinExistence type="predicted"/>
<reference evidence="1" key="1">
    <citation type="submission" date="2014-09" db="EMBL/GenBank/DDBJ databases">
        <authorList>
            <person name="Magalhaes I.L.F."/>
            <person name="Oliveira U."/>
            <person name="Santos F.R."/>
            <person name="Vidigal T.H.D.A."/>
            <person name="Brescovit A.D."/>
            <person name="Santos A.J."/>
        </authorList>
    </citation>
    <scope>NUCLEOTIDE SEQUENCE</scope>
    <source>
        <tissue evidence="1">Shoot tissue taken approximately 20 cm above the soil surface</tissue>
    </source>
</reference>
<protein>
    <submittedName>
        <fullName evidence="1">Uncharacterized protein</fullName>
    </submittedName>
</protein>
<dbReference type="EMBL" id="GBRH01235919">
    <property type="protein sequence ID" value="JAD61976.1"/>
    <property type="molecule type" value="Transcribed_RNA"/>
</dbReference>